<dbReference type="STRING" id="1184267.A11Q_2491"/>
<dbReference type="InterPro" id="IPR019887">
    <property type="entry name" value="Tscrpt_reg_AsnC/Lrp_C"/>
</dbReference>
<dbReference type="Pfam" id="PF13412">
    <property type="entry name" value="HTH_24"/>
    <property type="match status" value="1"/>
</dbReference>
<accession>M4VBD5</accession>
<dbReference type="Pfam" id="PF01037">
    <property type="entry name" value="AsnC_trans_reg"/>
    <property type="match status" value="1"/>
</dbReference>
<protein>
    <recommendedName>
        <fullName evidence="4">HTH asnC-type domain-containing protein</fullName>
    </recommendedName>
</protein>
<dbReference type="SUPFAM" id="SSF46785">
    <property type="entry name" value="Winged helix' DNA-binding domain"/>
    <property type="match status" value="1"/>
</dbReference>
<dbReference type="InterPro" id="IPR036388">
    <property type="entry name" value="WH-like_DNA-bd_sf"/>
</dbReference>
<dbReference type="GO" id="GO:0043200">
    <property type="term" value="P:response to amino acid"/>
    <property type="evidence" value="ECO:0007669"/>
    <property type="project" value="TreeGrafter"/>
</dbReference>
<dbReference type="GO" id="GO:0043565">
    <property type="term" value="F:sequence-specific DNA binding"/>
    <property type="evidence" value="ECO:0007669"/>
    <property type="project" value="InterPro"/>
</dbReference>
<dbReference type="Gene3D" id="3.30.70.920">
    <property type="match status" value="1"/>
</dbReference>
<dbReference type="PROSITE" id="PS50956">
    <property type="entry name" value="HTH_ASNC_2"/>
    <property type="match status" value="1"/>
</dbReference>
<dbReference type="GO" id="GO:0006355">
    <property type="term" value="P:regulation of DNA-templated transcription"/>
    <property type="evidence" value="ECO:0007669"/>
    <property type="project" value="UniProtKB-ARBA"/>
</dbReference>
<dbReference type="RefSeq" id="WP_015471197.1">
    <property type="nucleotide sequence ID" value="NC_020813.1"/>
</dbReference>
<sequence length="154" mass="17067">MALNELPHKSIDEIDLNILKLLSENSKLSFAELGEKVGLTAPAVHGRVKKLENNGIIKGYSLVLDYDKIGLPVTAFVRVQTGHHSCAEIGKKVRPFEEVEECHSVAGEDDLMLKVRTATPLALQHLLDKLKLDGLIIRSVSVFVLETVFERSRV</sequence>
<dbReference type="CDD" id="cd00090">
    <property type="entry name" value="HTH_ARSR"/>
    <property type="match status" value="1"/>
</dbReference>
<feature type="domain" description="HTH asnC-type" evidence="4">
    <location>
        <begin position="11"/>
        <end position="72"/>
    </location>
</feature>
<reference evidence="5 6" key="1">
    <citation type="journal article" date="2013" name="ISME J.">
        <title>By their genes ye shall know them: genomic signatures of predatory bacteria.</title>
        <authorList>
            <person name="Pasternak Z."/>
            <person name="Pietrokovski S."/>
            <person name="Rotem O."/>
            <person name="Gophna U."/>
            <person name="Lurie-Weinberger M.N."/>
            <person name="Jurkevitch E."/>
        </authorList>
    </citation>
    <scope>NUCLEOTIDE SEQUENCE [LARGE SCALE GENOMIC DNA]</scope>
    <source>
        <strain evidence="5 6">JSS</strain>
    </source>
</reference>
<keyword evidence="3" id="KW-0804">Transcription</keyword>
<evidence type="ECO:0000256" key="3">
    <source>
        <dbReference type="ARBA" id="ARBA00023163"/>
    </source>
</evidence>
<dbReference type="InterPro" id="IPR011008">
    <property type="entry name" value="Dimeric_a/b-barrel"/>
</dbReference>
<organism evidence="5 6">
    <name type="scientific">Pseudobdellovibrio exovorus JSS</name>
    <dbReference type="NCBI Taxonomy" id="1184267"/>
    <lineage>
        <taxon>Bacteria</taxon>
        <taxon>Pseudomonadati</taxon>
        <taxon>Bdellovibrionota</taxon>
        <taxon>Bdellovibrionia</taxon>
        <taxon>Bdellovibrionales</taxon>
        <taxon>Pseudobdellovibrionaceae</taxon>
        <taxon>Pseudobdellovibrio</taxon>
    </lineage>
</organism>
<dbReference type="PATRIC" id="fig|1184267.3.peg.2518"/>
<evidence type="ECO:0000259" key="4">
    <source>
        <dbReference type="PROSITE" id="PS50956"/>
    </source>
</evidence>
<dbReference type="PANTHER" id="PTHR30154">
    <property type="entry name" value="LEUCINE-RESPONSIVE REGULATORY PROTEIN"/>
    <property type="match status" value="1"/>
</dbReference>
<dbReference type="GO" id="GO:0005829">
    <property type="term" value="C:cytosol"/>
    <property type="evidence" value="ECO:0007669"/>
    <property type="project" value="TreeGrafter"/>
</dbReference>
<evidence type="ECO:0000256" key="1">
    <source>
        <dbReference type="ARBA" id="ARBA00023015"/>
    </source>
</evidence>
<dbReference type="EMBL" id="CP003537">
    <property type="protein sequence ID" value="AGH96707.1"/>
    <property type="molecule type" value="Genomic_DNA"/>
</dbReference>
<dbReference type="PRINTS" id="PR00033">
    <property type="entry name" value="HTHASNC"/>
</dbReference>
<name>M4VBD5_9BACT</name>
<dbReference type="SMART" id="SM00344">
    <property type="entry name" value="HTH_ASNC"/>
    <property type="match status" value="1"/>
</dbReference>
<dbReference type="eggNOG" id="COG1522">
    <property type="taxonomic scope" value="Bacteria"/>
</dbReference>
<keyword evidence="1" id="KW-0805">Transcription regulation</keyword>
<proteinExistence type="predicted"/>
<dbReference type="HOGENOM" id="CLU_091233_5_0_7"/>
<dbReference type="OrthoDB" id="9809462at2"/>
<dbReference type="Gene3D" id="1.10.10.10">
    <property type="entry name" value="Winged helix-like DNA-binding domain superfamily/Winged helix DNA-binding domain"/>
    <property type="match status" value="1"/>
</dbReference>
<dbReference type="PROSITE" id="PS00519">
    <property type="entry name" value="HTH_ASNC_1"/>
    <property type="match status" value="1"/>
</dbReference>
<gene>
    <name evidence="5" type="ORF">A11Q_2491</name>
</gene>
<evidence type="ECO:0000256" key="2">
    <source>
        <dbReference type="ARBA" id="ARBA00023125"/>
    </source>
</evidence>
<evidence type="ECO:0000313" key="5">
    <source>
        <dbReference type="EMBL" id="AGH96707.1"/>
    </source>
</evidence>
<dbReference type="KEGG" id="bex:A11Q_2491"/>
<dbReference type="InterPro" id="IPR011991">
    <property type="entry name" value="ArsR-like_HTH"/>
</dbReference>
<dbReference type="InterPro" id="IPR019885">
    <property type="entry name" value="Tscrpt_reg_HTH_AsnC-type_CS"/>
</dbReference>
<keyword evidence="6" id="KW-1185">Reference proteome</keyword>
<dbReference type="SUPFAM" id="SSF54909">
    <property type="entry name" value="Dimeric alpha+beta barrel"/>
    <property type="match status" value="1"/>
</dbReference>
<dbReference type="InterPro" id="IPR000485">
    <property type="entry name" value="AsnC-type_HTH_dom"/>
</dbReference>
<evidence type="ECO:0000313" key="6">
    <source>
        <dbReference type="Proteomes" id="UP000012040"/>
    </source>
</evidence>
<dbReference type="InterPro" id="IPR019888">
    <property type="entry name" value="Tscrpt_reg_AsnC-like"/>
</dbReference>
<dbReference type="Proteomes" id="UP000012040">
    <property type="component" value="Chromosome"/>
</dbReference>
<dbReference type="InterPro" id="IPR036390">
    <property type="entry name" value="WH_DNA-bd_sf"/>
</dbReference>
<dbReference type="AlphaFoldDB" id="M4VBD5"/>
<dbReference type="PANTHER" id="PTHR30154:SF53">
    <property type="entry name" value="HTH-TYPE TRANSCRIPTIONAL REGULATOR LRPC"/>
    <property type="match status" value="1"/>
</dbReference>
<keyword evidence="2" id="KW-0238">DNA-binding</keyword>